<keyword evidence="2" id="KW-1133">Transmembrane helix</keyword>
<evidence type="ECO:0008006" key="5">
    <source>
        <dbReference type="Google" id="ProtNLM"/>
    </source>
</evidence>
<dbReference type="Proteomes" id="UP001549200">
    <property type="component" value="Unassembled WGS sequence"/>
</dbReference>
<evidence type="ECO:0000313" key="3">
    <source>
        <dbReference type="EMBL" id="MET3571284.1"/>
    </source>
</evidence>
<keyword evidence="2" id="KW-0472">Membrane</keyword>
<sequence>MSFMLRKIRQAKVQIEAAMFWVIVALILVVFSLCPAVADACARLLGIYSTPNFLFLFMIFLLMVKVFSMTLQVSQLESKQKELVQKIALAQKEQEELELRMQELLEAGTAGEEEDGR</sequence>
<evidence type="ECO:0000256" key="2">
    <source>
        <dbReference type="SAM" id="Phobius"/>
    </source>
</evidence>
<dbReference type="EMBL" id="JBEPLZ010000009">
    <property type="protein sequence ID" value="MET3571284.1"/>
    <property type="molecule type" value="Genomic_DNA"/>
</dbReference>
<feature type="transmembrane region" description="Helical" evidence="2">
    <location>
        <begin position="54"/>
        <end position="73"/>
    </location>
</feature>
<proteinExistence type="predicted"/>
<keyword evidence="2" id="KW-0812">Transmembrane</keyword>
<evidence type="ECO:0000256" key="1">
    <source>
        <dbReference type="SAM" id="Coils"/>
    </source>
</evidence>
<keyword evidence="1" id="KW-0175">Coiled coil</keyword>
<reference evidence="3 4" key="1">
    <citation type="submission" date="2024-06" db="EMBL/GenBank/DDBJ databases">
        <title>Genomic Encyclopedia of Type Strains, Phase IV (KMG-IV): sequencing the most valuable type-strain genomes for metagenomic binning, comparative biology and taxonomic classification.</title>
        <authorList>
            <person name="Goeker M."/>
        </authorList>
    </citation>
    <scope>NUCLEOTIDE SEQUENCE [LARGE SCALE GENOMIC DNA]</scope>
    <source>
        <strain evidence="3 4">DSM 19261</strain>
    </source>
</reference>
<dbReference type="Pfam" id="PF10066">
    <property type="entry name" value="DUF2304"/>
    <property type="match status" value="1"/>
</dbReference>
<gene>
    <name evidence="3" type="ORF">ABID13_002929</name>
</gene>
<accession>A0ABV2FZL0</accession>
<feature type="coiled-coil region" evidence="1">
    <location>
        <begin position="73"/>
        <end position="107"/>
    </location>
</feature>
<protein>
    <recommendedName>
        <fullName evidence="5">DUF2304 domain-containing protein</fullName>
    </recommendedName>
</protein>
<dbReference type="InterPro" id="IPR019277">
    <property type="entry name" value="DUF2304"/>
</dbReference>
<name>A0ABV2FZL0_9FIRM</name>
<keyword evidence="4" id="KW-1185">Reference proteome</keyword>
<comment type="caution">
    <text evidence="3">The sequence shown here is derived from an EMBL/GenBank/DDBJ whole genome shotgun (WGS) entry which is preliminary data.</text>
</comment>
<organism evidence="3 4">
    <name type="scientific">Enterocloster citroniae</name>
    <dbReference type="NCBI Taxonomy" id="358743"/>
    <lineage>
        <taxon>Bacteria</taxon>
        <taxon>Bacillati</taxon>
        <taxon>Bacillota</taxon>
        <taxon>Clostridia</taxon>
        <taxon>Lachnospirales</taxon>
        <taxon>Lachnospiraceae</taxon>
        <taxon>Enterocloster</taxon>
    </lineage>
</organism>
<evidence type="ECO:0000313" key="4">
    <source>
        <dbReference type="Proteomes" id="UP001549200"/>
    </source>
</evidence>